<comment type="caution">
    <text evidence="1">The sequence shown here is derived from an EMBL/GenBank/DDBJ whole genome shotgun (WGS) entry which is preliminary data.</text>
</comment>
<gene>
    <name evidence="1" type="ORF">N3K66_008166</name>
</gene>
<reference evidence="1" key="1">
    <citation type="submission" date="2022-10" db="EMBL/GenBank/DDBJ databases">
        <title>Complete Genome of Trichothecium roseum strain YXFP-22015, a Plant Pathogen Isolated from Citrus.</title>
        <authorList>
            <person name="Wang Y."/>
            <person name="Zhu L."/>
        </authorList>
    </citation>
    <scope>NUCLEOTIDE SEQUENCE</scope>
    <source>
        <strain evidence="1">YXFP-22015</strain>
    </source>
</reference>
<dbReference type="EMBL" id="CM047947">
    <property type="protein sequence ID" value="KAI9897144.1"/>
    <property type="molecule type" value="Genomic_DNA"/>
</dbReference>
<name>A0ACC0UUE4_9HYPO</name>
<evidence type="ECO:0000313" key="2">
    <source>
        <dbReference type="Proteomes" id="UP001163324"/>
    </source>
</evidence>
<evidence type="ECO:0000313" key="1">
    <source>
        <dbReference type="EMBL" id="KAI9897144.1"/>
    </source>
</evidence>
<keyword evidence="2" id="KW-1185">Reference proteome</keyword>
<organism evidence="1 2">
    <name type="scientific">Trichothecium roseum</name>
    <dbReference type="NCBI Taxonomy" id="47278"/>
    <lineage>
        <taxon>Eukaryota</taxon>
        <taxon>Fungi</taxon>
        <taxon>Dikarya</taxon>
        <taxon>Ascomycota</taxon>
        <taxon>Pezizomycotina</taxon>
        <taxon>Sordariomycetes</taxon>
        <taxon>Hypocreomycetidae</taxon>
        <taxon>Hypocreales</taxon>
        <taxon>Hypocreales incertae sedis</taxon>
        <taxon>Trichothecium</taxon>
    </lineage>
</organism>
<accession>A0ACC0UUE4</accession>
<sequence length="829" mass="92503">MYVHNVTLHCKITGNSMEPDVSPHDALEPEQTLDEQQQQQQQQQDLEPLACVSCRSRKLKCDRTRPACTRCDKIQAECVYPESRRKPTFRRRNVKELEARLAQVEDYLKDIVNNQADEVEEIDVLSAETVGQGQGTERTSRKATVSDEAPQYSQTRPSFSAVPDSREEPLPDGHSTANDELMHLGISETLPPFEMMEELNNIFFRTHHYYLPVVHPGRYLQAFYGTPLKKPPMCLQYAIWSMASYFHDHYAKYSDVFYQRARQYAEADEVKGSGEYFITLFHAQAYAIIATYEAKSMLFTRAAMTSAKCVRLVQMMGLDRLDGEQDSIPPMLGPPESWLDKEERRRSFWGAFAIDAHASISTGWPSLISSDDVTTRLPASEEAFVSGREESTAFLDEVFRGARYDGFAATIVVCRLFKGIMHHAHRAKPNDRPEDMAHGNYWTRHRQLDNDLSSAFMFLPARFRLPQNTKDPVALHTNLNLHASVMSLHHAAVEMADKYGLPGQVKAQSIRRLRASAEEVVSIIKMTAHQVHLFKSPLSALSLYCAATVYILFAKEPDLGLSPLDKANLESIVAAMEAISRTHQITRAFLQQCCLDVERNGLGDAIRLPSLARYRDLYGGPTSNIPMLARSAVGKHTEVSPVLPGRLPLGNPKGSVRDAKLTMPQGVTHQPMDPISRRDRGGGGQVAGFAPFLAPVNRNLAPKPGLDDARHPHKRKRMSPSPAPASRYASSDEPPGFTLPDRTSPVDPSSAGRVATLSGDSSRGSSGDSPAVGLGNTREENRVDLRALQDRIATPIWEATEEDLMDSEWIRRALSEDNAESWSFLMGMG</sequence>
<protein>
    <submittedName>
        <fullName evidence="1">Uncharacterized protein</fullName>
    </submittedName>
</protein>
<proteinExistence type="predicted"/>
<dbReference type="Proteomes" id="UP001163324">
    <property type="component" value="Chromosome 8"/>
</dbReference>